<dbReference type="Proteomes" id="UP000694557">
    <property type="component" value="Unassembled WGS sequence"/>
</dbReference>
<dbReference type="Pfam" id="PF00696">
    <property type="entry name" value="AA_kinase"/>
    <property type="match status" value="1"/>
</dbReference>
<comment type="similarity">
    <text evidence="4 20">In the C-terminal section; belongs to the gamma-glutamyl phosphate reductase family.</text>
</comment>
<dbReference type="GO" id="GO:0004349">
    <property type="term" value="F:glutamate 5-kinase activity"/>
    <property type="evidence" value="ECO:0007669"/>
    <property type="project" value="UniProtKB-UniRule"/>
</dbReference>
<dbReference type="NCBIfam" id="TIGR00407">
    <property type="entry name" value="proA"/>
    <property type="match status" value="1"/>
</dbReference>
<gene>
    <name evidence="23" type="primary">ALDH18A1</name>
    <name evidence="23" type="synonym">LOC109865178</name>
</gene>
<dbReference type="Pfam" id="PF00171">
    <property type="entry name" value="Aldedh"/>
    <property type="match status" value="1"/>
</dbReference>
<dbReference type="InterPro" id="IPR019797">
    <property type="entry name" value="Glutamate_5-kinase_CS"/>
</dbReference>
<keyword evidence="14" id="KW-0496">Mitochondrion</keyword>
<keyword evidence="24" id="KW-1185">Reference proteome</keyword>
<evidence type="ECO:0000256" key="7">
    <source>
        <dbReference type="ARBA" id="ARBA00022650"/>
    </source>
</evidence>
<dbReference type="NCBIfam" id="NF001221">
    <property type="entry name" value="PRK00197.1"/>
    <property type="match status" value="1"/>
</dbReference>
<keyword evidence="12 20" id="KW-0521">NADP</keyword>
<evidence type="ECO:0000256" key="5">
    <source>
        <dbReference type="ARBA" id="ARBA00009302"/>
    </source>
</evidence>
<dbReference type="InterPro" id="IPR020593">
    <property type="entry name" value="G-glutamylP_reductase_CS"/>
</dbReference>
<dbReference type="GO" id="GO:0005524">
    <property type="term" value="F:ATP binding"/>
    <property type="evidence" value="ECO:0007669"/>
    <property type="project" value="UniProtKB-UniRule"/>
</dbReference>
<dbReference type="GO" id="GO:0004350">
    <property type="term" value="F:glutamate-5-semialdehyde dehydrogenase activity"/>
    <property type="evidence" value="ECO:0007669"/>
    <property type="project" value="UniProtKB-UniRule"/>
</dbReference>
<comment type="similarity">
    <text evidence="5 20">In the N-terminal section; belongs to the glutamate 5-kinase family.</text>
</comment>
<dbReference type="PROSITE" id="PS00902">
    <property type="entry name" value="GLUTAMATE_5_KINASE"/>
    <property type="match status" value="1"/>
</dbReference>
<dbReference type="HAMAP" id="MF_00456">
    <property type="entry name" value="ProB"/>
    <property type="match status" value="1"/>
</dbReference>
<dbReference type="InterPro" id="IPR016163">
    <property type="entry name" value="Ald_DH_C"/>
</dbReference>
<proteinExistence type="inferred from homology"/>
<comment type="pathway">
    <text evidence="2 20">Amino-acid biosynthesis; L-proline biosynthesis; L-glutamate 5-semialdehyde from L-glutamate: step 2/2.</text>
</comment>
<keyword evidence="10 20" id="KW-0418">Kinase</keyword>
<dbReference type="GO" id="GO:0055129">
    <property type="term" value="P:L-proline biosynthetic process"/>
    <property type="evidence" value="ECO:0007669"/>
    <property type="project" value="UniProtKB-UniRule"/>
</dbReference>
<evidence type="ECO:0000256" key="18">
    <source>
        <dbReference type="ARBA" id="ARBA00055158"/>
    </source>
</evidence>
<dbReference type="InterPro" id="IPR001048">
    <property type="entry name" value="Asp/Glu/Uridylate_kinase"/>
</dbReference>
<evidence type="ECO:0000259" key="21">
    <source>
        <dbReference type="Pfam" id="PF00171"/>
    </source>
</evidence>
<dbReference type="NCBIfam" id="TIGR01027">
    <property type="entry name" value="proB"/>
    <property type="match status" value="1"/>
</dbReference>
<dbReference type="InterPro" id="IPR005766">
    <property type="entry name" value="P5_carboxy_syn"/>
</dbReference>
<keyword evidence="13 20" id="KW-0560">Oxidoreductase</keyword>
<evidence type="ECO:0000256" key="19">
    <source>
        <dbReference type="ARBA" id="ARBA00064272"/>
    </source>
</evidence>
<dbReference type="PANTHER" id="PTHR11063">
    <property type="entry name" value="GLUTAMATE SEMIALDEHYDE DEHYDROGENASE"/>
    <property type="match status" value="1"/>
</dbReference>
<dbReference type="InterPro" id="IPR036393">
    <property type="entry name" value="AceGlu_kinase-like_sf"/>
</dbReference>
<comment type="catalytic activity">
    <reaction evidence="17 20">
        <text>L-glutamate + ATP = L-glutamyl 5-phosphate + ADP</text>
        <dbReference type="Rhea" id="RHEA:14877"/>
        <dbReference type="ChEBI" id="CHEBI:29985"/>
        <dbReference type="ChEBI" id="CHEBI:30616"/>
        <dbReference type="ChEBI" id="CHEBI:58274"/>
        <dbReference type="ChEBI" id="CHEBI:456216"/>
        <dbReference type="EC" id="2.7.2.11"/>
    </reaction>
</comment>
<dbReference type="Ensembl" id="ENSOKIT00005016537.1">
    <property type="protein sequence ID" value="ENSOKIP00005015560.1"/>
    <property type="gene ID" value="ENSOKIG00005006028.1"/>
</dbReference>
<dbReference type="InterPro" id="IPR001057">
    <property type="entry name" value="Glu/AcGlu_kinase"/>
</dbReference>
<keyword evidence="9 20" id="KW-0547">Nucleotide-binding</keyword>
<reference evidence="23" key="2">
    <citation type="submission" date="2025-09" db="UniProtKB">
        <authorList>
            <consortium name="Ensembl"/>
        </authorList>
    </citation>
    <scope>IDENTIFICATION</scope>
</reference>
<evidence type="ECO:0000256" key="3">
    <source>
        <dbReference type="ARBA" id="ARBA00005185"/>
    </source>
</evidence>
<comment type="subunit">
    <text evidence="19">Can form homodimers/multimers.</text>
</comment>
<dbReference type="CDD" id="cd04256">
    <property type="entry name" value="AAK_P5CS_ProBA"/>
    <property type="match status" value="1"/>
</dbReference>
<dbReference type="GO" id="GO:0005759">
    <property type="term" value="C:mitochondrial matrix"/>
    <property type="evidence" value="ECO:0007669"/>
    <property type="project" value="UniProtKB-SubCell"/>
</dbReference>
<dbReference type="InterPro" id="IPR000965">
    <property type="entry name" value="GPR_dom"/>
</dbReference>
<dbReference type="InterPro" id="IPR041744">
    <property type="entry name" value="G5K_ProBA"/>
</dbReference>
<dbReference type="CDD" id="cd07079">
    <property type="entry name" value="ALDH_F18-19_ProA-GPR"/>
    <property type="match status" value="1"/>
</dbReference>
<dbReference type="HAMAP" id="MF_00412">
    <property type="entry name" value="ProA"/>
    <property type="match status" value="1"/>
</dbReference>
<evidence type="ECO:0000256" key="20">
    <source>
        <dbReference type="PIRNR" id="PIRNR036429"/>
    </source>
</evidence>
<organism evidence="23 24">
    <name type="scientific">Oncorhynchus kisutch</name>
    <name type="common">Coho salmon</name>
    <name type="synonym">Salmo kisutch</name>
    <dbReference type="NCBI Taxonomy" id="8019"/>
    <lineage>
        <taxon>Eukaryota</taxon>
        <taxon>Metazoa</taxon>
        <taxon>Chordata</taxon>
        <taxon>Craniata</taxon>
        <taxon>Vertebrata</taxon>
        <taxon>Euteleostomi</taxon>
        <taxon>Actinopterygii</taxon>
        <taxon>Neopterygii</taxon>
        <taxon>Teleostei</taxon>
        <taxon>Protacanthopterygii</taxon>
        <taxon>Salmoniformes</taxon>
        <taxon>Salmonidae</taxon>
        <taxon>Salmoninae</taxon>
        <taxon>Oncorhynchus</taxon>
    </lineage>
</organism>
<dbReference type="SUPFAM" id="SSF53633">
    <property type="entry name" value="Carbamate kinase-like"/>
    <property type="match status" value="1"/>
</dbReference>
<dbReference type="Gene3D" id="3.40.309.10">
    <property type="entry name" value="Aldehyde Dehydrogenase, Chain A, domain 2"/>
    <property type="match status" value="1"/>
</dbReference>
<evidence type="ECO:0000256" key="14">
    <source>
        <dbReference type="ARBA" id="ARBA00023128"/>
    </source>
</evidence>
<evidence type="ECO:0000256" key="6">
    <source>
        <dbReference type="ARBA" id="ARBA00022605"/>
    </source>
</evidence>
<reference evidence="23" key="1">
    <citation type="submission" date="2025-08" db="UniProtKB">
        <authorList>
            <consortium name="Ensembl"/>
        </authorList>
    </citation>
    <scope>IDENTIFICATION</scope>
</reference>
<dbReference type="GeneTree" id="ENSGT00500000044903"/>
<dbReference type="PRINTS" id="PR00474">
    <property type="entry name" value="GLU5KINASE"/>
</dbReference>
<keyword evidence="15" id="KW-0511">Multifunctional enzyme</keyword>
<dbReference type="Gene3D" id="3.40.1160.10">
    <property type="entry name" value="Acetylglutamate kinase-like"/>
    <property type="match status" value="1"/>
</dbReference>
<evidence type="ECO:0000256" key="10">
    <source>
        <dbReference type="ARBA" id="ARBA00022777"/>
    </source>
</evidence>
<dbReference type="PANTHER" id="PTHR11063:SF8">
    <property type="entry name" value="DELTA-1-PYRROLINE-5-CARBOXYLATE SYNTHASE"/>
    <property type="match status" value="1"/>
</dbReference>
<accession>A0A8C7D6F6</accession>
<evidence type="ECO:0000313" key="24">
    <source>
        <dbReference type="Proteomes" id="UP000694557"/>
    </source>
</evidence>
<dbReference type="InterPro" id="IPR015590">
    <property type="entry name" value="Aldehyde_DH_dom"/>
</dbReference>
<dbReference type="Gene3D" id="3.40.605.10">
    <property type="entry name" value="Aldehyde Dehydrogenase, Chain A, domain 1"/>
    <property type="match status" value="1"/>
</dbReference>
<evidence type="ECO:0000256" key="16">
    <source>
        <dbReference type="ARBA" id="ARBA00049024"/>
    </source>
</evidence>
<evidence type="ECO:0000259" key="22">
    <source>
        <dbReference type="Pfam" id="PF00696"/>
    </source>
</evidence>
<comment type="function">
    <text evidence="18">Bifunctional enzyme that converts glutamate to glutamate 5-semialdehyde, an intermediate in the biosynthesis of proline, ornithine and arginine.</text>
</comment>
<comment type="catalytic activity">
    <reaction evidence="16 20">
        <text>L-glutamate 5-semialdehyde + phosphate + NADP(+) = L-glutamyl 5-phosphate + NADPH + H(+)</text>
        <dbReference type="Rhea" id="RHEA:19541"/>
        <dbReference type="ChEBI" id="CHEBI:15378"/>
        <dbReference type="ChEBI" id="CHEBI:43474"/>
        <dbReference type="ChEBI" id="CHEBI:57783"/>
        <dbReference type="ChEBI" id="CHEBI:58066"/>
        <dbReference type="ChEBI" id="CHEBI:58274"/>
        <dbReference type="ChEBI" id="CHEBI:58349"/>
        <dbReference type="EC" id="1.2.1.41"/>
    </reaction>
</comment>
<dbReference type="InterPro" id="IPR016161">
    <property type="entry name" value="Ald_DH/histidinol_DH"/>
</dbReference>
<keyword evidence="11 20" id="KW-0067">ATP-binding</keyword>
<evidence type="ECO:0000313" key="23">
    <source>
        <dbReference type="Ensembl" id="ENSOKIP00005015560.1"/>
    </source>
</evidence>
<dbReference type="UniPathway" id="UPA00098">
    <property type="reaction ID" value="UER00359"/>
</dbReference>
<name>A0A8C7D6F6_ONCKI</name>
<feature type="domain" description="Aspartate/glutamate/uridylate kinase" evidence="22">
    <location>
        <begin position="54"/>
        <end position="312"/>
    </location>
</feature>
<evidence type="ECO:0000256" key="8">
    <source>
        <dbReference type="ARBA" id="ARBA00022679"/>
    </source>
</evidence>
<evidence type="ECO:0000256" key="13">
    <source>
        <dbReference type="ARBA" id="ARBA00023002"/>
    </source>
</evidence>
<evidence type="ECO:0000256" key="2">
    <source>
        <dbReference type="ARBA" id="ARBA00004985"/>
    </source>
</evidence>
<dbReference type="FunFam" id="3.40.309.10:FF:000011">
    <property type="entry name" value="Delta-1-pyrroline-5-carboxylate synthase"/>
    <property type="match status" value="1"/>
</dbReference>
<dbReference type="InterPro" id="IPR005715">
    <property type="entry name" value="Glu_5kinase/COase_Synthase"/>
</dbReference>
<keyword evidence="8 20" id="KW-0808">Transferase</keyword>
<evidence type="ECO:0000256" key="15">
    <source>
        <dbReference type="ARBA" id="ARBA00023268"/>
    </source>
</evidence>
<evidence type="ECO:0000256" key="9">
    <source>
        <dbReference type="ARBA" id="ARBA00022741"/>
    </source>
</evidence>
<dbReference type="FunFam" id="3.40.1160.10:FF:000010">
    <property type="entry name" value="Delta-1-pyrroline-5-carboxylate synthase"/>
    <property type="match status" value="1"/>
</dbReference>
<comment type="pathway">
    <text evidence="3 20">Amino-acid biosynthesis; L-proline biosynthesis; L-glutamate 5-semialdehyde from L-glutamate: step 1/2.</text>
</comment>
<dbReference type="InterPro" id="IPR016162">
    <property type="entry name" value="Ald_DH_N"/>
</dbReference>
<dbReference type="SUPFAM" id="SSF53720">
    <property type="entry name" value="ALDH-like"/>
    <property type="match status" value="1"/>
</dbReference>
<keyword evidence="7 20" id="KW-0641">Proline biosynthesis</keyword>
<dbReference type="NCBIfam" id="TIGR01092">
    <property type="entry name" value="P5CS"/>
    <property type="match status" value="1"/>
</dbReference>
<evidence type="ECO:0000256" key="17">
    <source>
        <dbReference type="ARBA" id="ARBA00049141"/>
    </source>
</evidence>
<dbReference type="EC" id="1.2.1.41" evidence="20"/>
<evidence type="ECO:0000256" key="1">
    <source>
        <dbReference type="ARBA" id="ARBA00004305"/>
    </source>
</evidence>
<dbReference type="PROSITE" id="PS01223">
    <property type="entry name" value="PROA"/>
    <property type="match status" value="1"/>
</dbReference>
<sequence length="788" mass="85735">MLLQRLSLRAGLPPSPRTQRTTIFPRLAKALTQVGLARANSNSFTHRGELRKAKRIVVKLGSAVVTRGDECGLALGRLASVVEQVAMLQNQGREMMIVTSGAVAFGKQRLRHEILLSQSVRQALHSGQNQIKDMSVPVLEARACAAAGQSGLMALYEAMFTQYSTCTAQVLVTNLDFHDDQKRRNLNSTLQELLRMNIVPIINTNDAVVPPPEPNSDLQGVNVISIKDNDSLAARLAVEMKADLLIALSDVEGLYDSPPGTDDAKLIDIFYPGDQLSITYGTKSRVGIGGMEAKVKAALWALQGGTSVVIANGTHPKVTGHVITDIVEGKKVGTFFSEVKPAGPTMEQQTEMARNSGRTLAALHPEQRGEIICHLANLLVEKKEEILAANKMDMDLAVNAGQLSSALLNRLSLSPAKLNSLAIGLRQIALASQDSVGRVLRRTRVAHNLELEQITVPIGVLLVIFEARPDCLPQVSALAIASGNALLAKGGKEAANTNRILHELTQEALDIHGVKEAVQLVSTREEVEDLCRLDEMIDLIIPRGSSQLVKNIQSAAKGIPVLGHSEGICHVYIDSEAAIDKVIKIVRDSKCDYPAACNAMETLLVHRDILRTPLFDQIIDMLRTEQVKIHAGPRFASNLTFSPSEVKSLRTEYGDLECCIEVVDSMQEAIDHIHRYGSSHTDVIVTENEDTAERFLQQLDSACVFWNVSSRFADGYRFGLGAEVGISTARIHARGPVGLEGLLTTKWVLRGDGHTAADFSEQGTMEYLHDNLPVTQPQPRQIAAQSEE</sequence>
<keyword evidence="6 20" id="KW-0028">Amino-acid biosynthesis</keyword>
<evidence type="ECO:0000256" key="4">
    <source>
        <dbReference type="ARBA" id="ARBA00006300"/>
    </source>
</evidence>
<dbReference type="AlphaFoldDB" id="A0A8C7D6F6"/>
<comment type="subcellular location">
    <subcellularLocation>
        <location evidence="1">Mitochondrion matrix</location>
    </subcellularLocation>
</comment>
<dbReference type="EC" id="2.7.2.11" evidence="20"/>
<evidence type="ECO:0000256" key="11">
    <source>
        <dbReference type="ARBA" id="ARBA00022840"/>
    </source>
</evidence>
<protein>
    <recommendedName>
        <fullName evidence="20">Delta-1-pyrroline-5-carboxylate synthase</fullName>
    </recommendedName>
    <domain>
        <recommendedName>
            <fullName evidence="20">Glutamate 5-kinase</fullName>
            <shortName evidence="20">GK</shortName>
            <ecNumber evidence="20">2.7.2.11</ecNumber>
        </recommendedName>
        <alternativeName>
            <fullName evidence="20">Gamma-glutamyl kinase</fullName>
        </alternativeName>
    </domain>
    <domain>
        <recommendedName>
            <fullName evidence="20">Gamma-glutamyl phosphate reductase</fullName>
            <shortName evidence="20">GPR</shortName>
            <ecNumber evidence="20">1.2.1.41</ecNumber>
        </recommendedName>
        <alternativeName>
            <fullName evidence="20">Glutamate-5-semialdehyde dehydrogenase</fullName>
        </alternativeName>
        <alternativeName>
            <fullName evidence="20">Glutamyl-gamma-semialdehyde dehydrogenase</fullName>
        </alternativeName>
    </domain>
</protein>
<feature type="domain" description="Aldehyde dehydrogenase" evidence="21">
    <location>
        <begin position="347"/>
        <end position="638"/>
    </location>
</feature>
<evidence type="ECO:0000256" key="12">
    <source>
        <dbReference type="ARBA" id="ARBA00022857"/>
    </source>
</evidence>
<dbReference type="PIRSF" id="PIRSF036429">
    <property type="entry name" value="P5C_syn"/>
    <property type="match status" value="1"/>
</dbReference>